<evidence type="ECO:0000313" key="3">
    <source>
        <dbReference type="WBParaSite" id="PgB02X_g006_t03"/>
    </source>
</evidence>
<reference evidence="3" key="1">
    <citation type="submission" date="2022-11" db="UniProtKB">
        <authorList>
            <consortium name="WormBaseParasite"/>
        </authorList>
    </citation>
    <scope>IDENTIFICATION</scope>
</reference>
<dbReference type="AlphaFoldDB" id="A0A914ZFH8"/>
<accession>A0A914ZFH8</accession>
<feature type="compositionally biased region" description="Polar residues" evidence="1">
    <location>
        <begin position="55"/>
        <end position="70"/>
    </location>
</feature>
<protein>
    <submittedName>
        <fullName evidence="3">USP domain-containing protein</fullName>
    </submittedName>
</protein>
<proteinExistence type="predicted"/>
<feature type="region of interest" description="Disordered" evidence="1">
    <location>
        <begin position="31"/>
        <end position="75"/>
    </location>
</feature>
<evidence type="ECO:0000313" key="2">
    <source>
        <dbReference type="Proteomes" id="UP000887569"/>
    </source>
</evidence>
<evidence type="ECO:0000256" key="1">
    <source>
        <dbReference type="SAM" id="MobiDB-lite"/>
    </source>
</evidence>
<dbReference type="Proteomes" id="UP000887569">
    <property type="component" value="Unplaced"/>
</dbReference>
<sequence length="104" mass="11914">MKETSKSRQYRSYDVDETVGKFLSTRTLQRHKSLQNLDSQRMSRMVPHHRLDRPSSANSYTQNSSLSTENATRRGVLDGNYLANSSYRYPLTHGNTSPAVSLYI</sequence>
<organism evidence="2 3">
    <name type="scientific">Parascaris univalens</name>
    <name type="common">Nematode worm</name>
    <dbReference type="NCBI Taxonomy" id="6257"/>
    <lineage>
        <taxon>Eukaryota</taxon>
        <taxon>Metazoa</taxon>
        <taxon>Ecdysozoa</taxon>
        <taxon>Nematoda</taxon>
        <taxon>Chromadorea</taxon>
        <taxon>Rhabditida</taxon>
        <taxon>Spirurina</taxon>
        <taxon>Ascaridomorpha</taxon>
        <taxon>Ascaridoidea</taxon>
        <taxon>Ascarididae</taxon>
        <taxon>Parascaris</taxon>
    </lineage>
</organism>
<keyword evidence="2" id="KW-1185">Reference proteome</keyword>
<name>A0A914ZFH8_PARUN</name>
<dbReference type="WBParaSite" id="PgB02X_g006_t03">
    <property type="protein sequence ID" value="PgB02X_g006_t03"/>
    <property type="gene ID" value="PgB02X_g006"/>
</dbReference>